<dbReference type="EMBL" id="CP025628">
    <property type="protein sequence ID" value="AWD32205.1"/>
    <property type="molecule type" value="Genomic_DNA"/>
</dbReference>
<accession>A0A3Q8EXY2</accession>
<name>A0A3Q8EXY2_9PROT</name>
<evidence type="ECO:0008006" key="3">
    <source>
        <dbReference type="Google" id="ProtNLM"/>
    </source>
</evidence>
<proteinExistence type="predicted"/>
<evidence type="ECO:0000313" key="2">
    <source>
        <dbReference type="Proteomes" id="UP000266796"/>
    </source>
</evidence>
<dbReference type="AlphaFoldDB" id="A0A3Q8EXY2"/>
<dbReference type="KEGG" id="kso:CKSOR_00061"/>
<organism evidence="1 2">
    <name type="scientific">Candidatus Kinetoplastidibacterium kentomonadis</name>
    <dbReference type="NCBI Taxonomy" id="1576550"/>
    <lineage>
        <taxon>Bacteria</taxon>
        <taxon>Pseudomonadati</taxon>
        <taxon>Pseudomonadota</taxon>
        <taxon>Betaproteobacteria</taxon>
        <taxon>Candidatus Kinetoplastidibacterium</taxon>
    </lineage>
</organism>
<reference evidence="1 2" key="1">
    <citation type="journal article" date="2018" name="Parasitology">
        <title>The reduced genome of Candidatus Kinetoplastibacterium sorsogonicusi, the endosymbiont of Kentomonas sorsogonicus (Trypanosomatidae): loss of the haem-synthesis pathway.</title>
        <authorList>
            <person name="Silva F.M."/>
            <person name="Kostygov A.Y."/>
            <person name="Spodareva V.V."/>
            <person name="Butenko A."/>
            <person name="Tossou R."/>
            <person name="Lukes J."/>
            <person name="Yurchenko V."/>
            <person name="Alves J.M.P."/>
        </authorList>
    </citation>
    <scope>NUCLEOTIDE SEQUENCE [LARGE SCALE GENOMIC DNA]</scope>
    <source>
        <strain evidence="1 2">MF-08</strain>
    </source>
</reference>
<sequence length="208" mass="24929">MLIKIFNLILIDYLNYLIRKELWVHKSLLKHKGKIIKFVINDHNFFLKINNQGFFNKQYLNQEVDLLLKISFNESLLNFALKVYHIINNKVNYNKILHISGDASLAKTILFLMQNLNFNIINEMIETCDDVYFLFIINFFKTMHIELNKIIYNFFCNITEFLTEESNLLISYPRLHTIKNDTNHISNKIYELQNNINALNKRIKNNNY</sequence>
<evidence type="ECO:0000313" key="1">
    <source>
        <dbReference type="EMBL" id="AWD32205.1"/>
    </source>
</evidence>
<gene>
    <name evidence="1" type="ORF">CKSOR_00061</name>
</gene>
<dbReference type="RefSeq" id="WP_108673630.1">
    <property type="nucleotide sequence ID" value="NZ_CP025628.1"/>
</dbReference>
<dbReference type="OrthoDB" id="8525483at2"/>
<keyword evidence="2" id="KW-1185">Reference proteome</keyword>
<protein>
    <recommendedName>
        <fullName evidence="3">SCP2 domain-containing protein</fullName>
    </recommendedName>
</protein>
<dbReference type="Proteomes" id="UP000266796">
    <property type="component" value="Chromosome"/>
</dbReference>